<gene>
    <name evidence="10 11" type="primary">lysS</name>
    <name evidence="11" type="ORF">NMY3_02549</name>
</gene>
<dbReference type="GO" id="GO:0000049">
    <property type="term" value="F:tRNA binding"/>
    <property type="evidence" value="ECO:0007669"/>
    <property type="project" value="InterPro"/>
</dbReference>
<dbReference type="RefSeq" id="WP_196815956.1">
    <property type="nucleotide sequence ID" value="NZ_CP012850.1"/>
</dbReference>
<proteinExistence type="inferred from homology"/>
<keyword evidence="3 10" id="KW-0963">Cytoplasm</keyword>
<evidence type="ECO:0000256" key="7">
    <source>
        <dbReference type="ARBA" id="ARBA00022917"/>
    </source>
</evidence>
<comment type="similarity">
    <text evidence="2 10">Belongs to the class-I aminoacyl-tRNA synthetase family.</text>
</comment>
<keyword evidence="7 10" id="KW-0648">Protein biosynthesis</keyword>
<evidence type="ECO:0000256" key="5">
    <source>
        <dbReference type="ARBA" id="ARBA00022741"/>
    </source>
</evidence>
<dbReference type="KEGG" id="taa:NMY3_02549"/>
<evidence type="ECO:0000256" key="10">
    <source>
        <dbReference type="HAMAP-Rule" id="MF_00177"/>
    </source>
</evidence>
<keyword evidence="8 10" id="KW-0030">Aminoacyl-tRNA synthetase</keyword>
<dbReference type="InterPro" id="IPR020751">
    <property type="entry name" value="aa-tRNA-synth_I_codon-bd_sub2"/>
</dbReference>
<evidence type="ECO:0000256" key="6">
    <source>
        <dbReference type="ARBA" id="ARBA00022840"/>
    </source>
</evidence>
<dbReference type="Gene3D" id="1.10.10.350">
    <property type="match status" value="1"/>
</dbReference>
<dbReference type="GO" id="GO:0005737">
    <property type="term" value="C:cytoplasm"/>
    <property type="evidence" value="ECO:0007669"/>
    <property type="project" value="UniProtKB-SubCell"/>
</dbReference>
<dbReference type="GO" id="GO:0005524">
    <property type="term" value="F:ATP binding"/>
    <property type="evidence" value="ECO:0007669"/>
    <property type="project" value="UniProtKB-UniRule"/>
</dbReference>
<dbReference type="InterPro" id="IPR014729">
    <property type="entry name" value="Rossmann-like_a/b/a_fold"/>
</dbReference>
<dbReference type="Gene3D" id="1.10.10.770">
    <property type="match status" value="1"/>
</dbReference>
<evidence type="ECO:0000256" key="1">
    <source>
        <dbReference type="ARBA" id="ARBA00004496"/>
    </source>
</evidence>
<protein>
    <recommendedName>
        <fullName evidence="10">Lysine--tRNA ligase</fullName>
        <ecNumber evidence="10">6.1.1.6</ecNumber>
    </recommendedName>
    <alternativeName>
        <fullName evidence="10">Lysyl-tRNA synthetase</fullName>
        <shortName evidence="10">LysRS</shortName>
    </alternativeName>
</protein>
<dbReference type="AlphaFoldDB" id="A0A654M1A1"/>
<feature type="short sequence motif" description="'KMSKS' region" evidence="10">
    <location>
        <begin position="300"/>
        <end position="304"/>
    </location>
</feature>
<accession>A0A654M1A1</accession>
<reference evidence="12" key="1">
    <citation type="submission" date="2015-10" db="EMBL/GenBank/DDBJ databases">
        <title>Niche specialization of a soil ammonia-oxidizing archaeon, Candidatus Nitrosocosmicus oleophilus.</title>
        <authorList>
            <person name="Jung M.-Y."/>
            <person name="Rhee S.-K."/>
        </authorList>
    </citation>
    <scope>NUCLEOTIDE SEQUENCE [LARGE SCALE GENOMIC DNA]</scope>
    <source>
        <strain evidence="12">MY3</strain>
    </source>
</reference>
<evidence type="ECO:0000256" key="2">
    <source>
        <dbReference type="ARBA" id="ARBA00005594"/>
    </source>
</evidence>
<dbReference type="SUPFAM" id="SSF52374">
    <property type="entry name" value="Nucleotidylyl transferase"/>
    <property type="match status" value="1"/>
</dbReference>
<name>A0A654M1A1_9ARCH</name>
<keyword evidence="6 10" id="KW-0067">ATP-binding</keyword>
<dbReference type="GO" id="GO:0006430">
    <property type="term" value="P:lysyl-tRNA aminoacylation"/>
    <property type="evidence" value="ECO:0007669"/>
    <property type="project" value="UniProtKB-UniRule"/>
</dbReference>
<dbReference type="Pfam" id="PF01921">
    <property type="entry name" value="tRNA-synt_1f"/>
    <property type="match status" value="1"/>
</dbReference>
<evidence type="ECO:0000256" key="4">
    <source>
        <dbReference type="ARBA" id="ARBA00022598"/>
    </source>
</evidence>
<dbReference type="InterPro" id="IPR002904">
    <property type="entry name" value="Lys-tRNA-ligase"/>
</dbReference>
<evidence type="ECO:0000256" key="9">
    <source>
        <dbReference type="ARBA" id="ARBA00048573"/>
    </source>
</evidence>
<dbReference type="EMBL" id="CP012850">
    <property type="protein sequence ID" value="ALI36740.1"/>
    <property type="molecule type" value="Genomic_DNA"/>
</dbReference>
<comment type="catalytic activity">
    <reaction evidence="9 10">
        <text>tRNA(Lys) + L-lysine + ATP = L-lysyl-tRNA(Lys) + AMP + diphosphate</text>
        <dbReference type="Rhea" id="RHEA:20792"/>
        <dbReference type="Rhea" id="RHEA-COMP:9696"/>
        <dbReference type="Rhea" id="RHEA-COMP:9697"/>
        <dbReference type="ChEBI" id="CHEBI:30616"/>
        <dbReference type="ChEBI" id="CHEBI:32551"/>
        <dbReference type="ChEBI" id="CHEBI:33019"/>
        <dbReference type="ChEBI" id="CHEBI:78442"/>
        <dbReference type="ChEBI" id="CHEBI:78529"/>
        <dbReference type="ChEBI" id="CHEBI:456215"/>
        <dbReference type="EC" id="6.1.1.6"/>
    </reaction>
</comment>
<evidence type="ECO:0000256" key="8">
    <source>
        <dbReference type="ARBA" id="ARBA00023146"/>
    </source>
</evidence>
<dbReference type="InterPro" id="IPR008925">
    <property type="entry name" value="aa_tRNA-synth_I_cd-bd_sf"/>
</dbReference>
<dbReference type="PANTHER" id="PTHR37940">
    <property type="entry name" value="LYSINE--TRNA LIGASE"/>
    <property type="match status" value="1"/>
</dbReference>
<keyword evidence="5 10" id="KW-0547">Nucleotide-binding</keyword>
<comment type="subcellular location">
    <subcellularLocation>
        <location evidence="1 10">Cytoplasm</location>
    </subcellularLocation>
</comment>
<dbReference type="HAMAP" id="MF_00177">
    <property type="entry name" value="Lys_tRNA_synth_class1"/>
    <property type="match status" value="1"/>
</dbReference>
<sequence>MSSSPENIIGKGTWIDKIAYTIIEREKKLGRSTANIKVESGLGASGIPHIGSMGDAVRAYGISLALKNLGYSSELIAFSDDLDGLRKVPAGLPKWLENHICKPVSTIPDPYGDCHDSYGQHMSSLLLEGLDSAGIKYTFRSGTQTYKSGILTEQTHKILLNSKLIGDKIAESTGQQKYLKFLPYFPICEKCSRLYVANSIDYLENERAVTYSCTGNTIGKKLIQGCGHSGQVKIDSGNGKLAWKVEFAARWQAFDIKFEAFGKDIMDSVRINDWISDEVLKFSHPLHAKYEMFLDKGGKKISKSAGNVLTPQMWLKYGSPESLLLLLYKRISGTRHVGIDDIPLLMDEYDLFEDIFYGKISEPNDSKRLKMNGVYEYINHLRPAADDSSSIHIPYRILIQQANLFNNQIQDSELLLNAIFDRLKKYRLVKAEDIKKKDLINKITLATSWVREFSDSTGGEGEAEGGRADEKVEMSSIQKEVISEIGNQLSSLASNVAKKRDNSKTPDEDLAQEVQTIIFNNAKGNNLQPKEIFKLLYKILINTEKGPRLGNYIVDLGIDNVVKVIEKRI</sequence>
<dbReference type="NCBIfam" id="TIGR00467">
    <property type="entry name" value="lysS_arch"/>
    <property type="match status" value="1"/>
</dbReference>
<dbReference type="EC" id="6.1.1.6" evidence="10"/>
<dbReference type="Gene3D" id="3.40.50.620">
    <property type="entry name" value="HUPs"/>
    <property type="match status" value="1"/>
</dbReference>
<evidence type="ECO:0000256" key="3">
    <source>
        <dbReference type="ARBA" id="ARBA00022490"/>
    </source>
</evidence>
<dbReference type="PANTHER" id="PTHR37940:SF1">
    <property type="entry name" value="LYSINE--TRNA LIGASE"/>
    <property type="match status" value="1"/>
</dbReference>
<feature type="short sequence motif" description="'HIGH' region" evidence="10">
    <location>
        <begin position="44"/>
        <end position="52"/>
    </location>
</feature>
<dbReference type="GO" id="GO:0004824">
    <property type="term" value="F:lysine-tRNA ligase activity"/>
    <property type="evidence" value="ECO:0007669"/>
    <property type="project" value="UniProtKB-UniRule"/>
</dbReference>
<keyword evidence="12" id="KW-1185">Reference proteome</keyword>
<evidence type="ECO:0000313" key="12">
    <source>
        <dbReference type="Proteomes" id="UP000058925"/>
    </source>
</evidence>
<dbReference type="GeneID" id="60422489"/>
<dbReference type="Proteomes" id="UP000058925">
    <property type="component" value="Chromosome"/>
</dbReference>
<dbReference type="OrthoDB" id="6838at2157"/>
<evidence type="ECO:0000313" key="11">
    <source>
        <dbReference type="EMBL" id="ALI36740.1"/>
    </source>
</evidence>
<feature type="binding site" evidence="10">
    <location>
        <position position="303"/>
    </location>
    <ligand>
        <name>ATP</name>
        <dbReference type="ChEBI" id="CHEBI:30616"/>
    </ligand>
</feature>
<dbReference type="SUPFAM" id="SSF48163">
    <property type="entry name" value="An anticodon-binding domain of class I aminoacyl-tRNA synthetases"/>
    <property type="match status" value="1"/>
</dbReference>
<organism evidence="11 12">
    <name type="scientific">Candidatus Nitrosocosmicus oleophilus</name>
    <dbReference type="NCBI Taxonomy" id="1353260"/>
    <lineage>
        <taxon>Archaea</taxon>
        <taxon>Nitrososphaerota</taxon>
        <taxon>Nitrososphaeria</taxon>
        <taxon>Nitrososphaerales</taxon>
        <taxon>Nitrososphaeraceae</taxon>
        <taxon>Candidatus Nitrosocosmicus</taxon>
    </lineage>
</organism>
<keyword evidence="4 10" id="KW-0436">Ligase</keyword>